<organism evidence="4 5">
    <name type="scientific">Bacillus gobiensis</name>
    <dbReference type="NCBI Taxonomy" id="1441095"/>
    <lineage>
        <taxon>Bacteria</taxon>
        <taxon>Bacillati</taxon>
        <taxon>Bacillota</taxon>
        <taxon>Bacilli</taxon>
        <taxon>Bacillales</taxon>
        <taxon>Bacillaceae</taxon>
        <taxon>Bacillus</taxon>
    </lineage>
</organism>
<dbReference type="EMBL" id="CP012600">
    <property type="protein sequence ID" value="ALC83458.1"/>
    <property type="molecule type" value="Genomic_DNA"/>
</dbReference>
<keyword evidence="2" id="KW-0175">Coiled coil</keyword>
<dbReference type="OrthoDB" id="1894615at2"/>
<dbReference type="Gene3D" id="1.10.1660.10">
    <property type="match status" value="1"/>
</dbReference>
<evidence type="ECO:0000256" key="2">
    <source>
        <dbReference type="SAM" id="Coils"/>
    </source>
</evidence>
<evidence type="ECO:0000313" key="4">
    <source>
        <dbReference type="EMBL" id="ALC83458.1"/>
    </source>
</evidence>
<protein>
    <submittedName>
        <fullName evidence="4">MerR family transcriptional regulator</fullName>
    </submittedName>
</protein>
<sequence length="243" mass="28151">MSHGKNYSIGEFSEKTGTSIWTLHYYDEIGLLRAEKYPSSGHRIYSDQDVLTLQKIICLKFLGYSLDEIGVLINKSSFDLSLNETLLMQKKTMEEQKENLETALRAIGRIMTLLEDEGEVDSAILMSLINNLQTEKEQRLLLRQHMPKEVVDQLFDKPEEELVALDKEFINLCKKVKRLMGKPVHDPEVQELVFIHIKSSLDFVGEDAMREFSGLEMTKAEELENKFPSPFSKEEEEWQQVME</sequence>
<reference evidence="5" key="1">
    <citation type="submission" date="2015-08" db="EMBL/GenBank/DDBJ databases">
        <title>Genome sequencing project for genomic taxonomy and phylogenomics of Bacillus-like bacteria.</title>
        <authorList>
            <person name="Liu B."/>
            <person name="Wang J."/>
            <person name="Zhu Y."/>
            <person name="Liu G."/>
            <person name="Chen Q."/>
            <person name="Chen Z."/>
            <person name="Lan J."/>
            <person name="Che J."/>
            <person name="Ge C."/>
            <person name="Shi H."/>
            <person name="Pan Z."/>
            <person name="Liu X."/>
        </authorList>
    </citation>
    <scope>NUCLEOTIDE SEQUENCE [LARGE SCALE GENOMIC DNA]</scope>
    <source>
        <strain evidence="5">FJAT-4402</strain>
    </source>
</reference>
<accession>A0A0M4GC69</accession>
<dbReference type="Proteomes" id="UP000067625">
    <property type="component" value="Chromosome"/>
</dbReference>
<dbReference type="GO" id="GO:0003677">
    <property type="term" value="F:DNA binding"/>
    <property type="evidence" value="ECO:0007669"/>
    <property type="project" value="UniProtKB-KW"/>
</dbReference>
<dbReference type="CDD" id="cd01106">
    <property type="entry name" value="HTH_TipAL-Mta"/>
    <property type="match status" value="1"/>
</dbReference>
<evidence type="ECO:0000313" key="5">
    <source>
        <dbReference type="Proteomes" id="UP000067625"/>
    </source>
</evidence>
<dbReference type="PANTHER" id="PTHR30204:SF96">
    <property type="entry name" value="CHROMOSOME-ANCHORING PROTEIN RACA"/>
    <property type="match status" value="1"/>
</dbReference>
<dbReference type="PROSITE" id="PS50937">
    <property type="entry name" value="HTH_MERR_2"/>
    <property type="match status" value="1"/>
</dbReference>
<dbReference type="GO" id="GO:0003700">
    <property type="term" value="F:DNA-binding transcription factor activity"/>
    <property type="evidence" value="ECO:0007669"/>
    <property type="project" value="InterPro"/>
</dbReference>
<dbReference type="AlphaFoldDB" id="A0A0M4GC69"/>
<dbReference type="SMART" id="SM00422">
    <property type="entry name" value="HTH_MERR"/>
    <property type="match status" value="1"/>
</dbReference>
<name>A0A0M4GC69_9BACI</name>
<dbReference type="InterPro" id="IPR047057">
    <property type="entry name" value="MerR_fam"/>
</dbReference>
<evidence type="ECO:0000256" key="1">
    <source>
        <dbReference type="ARBA" id="ARBA00023125"/>
    </source>
</evidence>
<dbReference type="Pfam" id="PF13411">
    <property type="entry name" value="MerR_1"/>
    <property type="match status" value="1"/>
</dbReference>
<feature type="coiled-coil region" evidence="2">
    <location>
        <begin position="83"/>
        <end position="110"/>
    </location>
</feature>
<dbReference type="Gene3D" id="6.10.250.360">
    <property type="match status" value="1"/>
</dbReference>
<dbReference type="InterPro" id="IPR009061">
    <property type="entry name" value="DNA-bd_dom_put_sf"/>
</dbReference>
<proteinExistence type="predicted"/>
<gene>
    <name evidence="4" type="ORF">AM592_19375</name>
</gene>
<dbReference type="RefSeq" id="WP_053605306.1">
    <property type="nucleotide sequence ID" value="NZ_CP012600.1"/>
</dbReference>
<reference evidence="4 5" key="2">
    <citation type="journal article" date="2016" name="Int. J. Syst. Evol. Microbiol.">
        <title>Bacillus gobiensis sp. nov., isolated from a soil sample.</title>
        <authorList>
            <person name="Liu B."/>
            <person name="Liu G.H."/>
            <person name="Cetin S."/>
            <person name="Schumann P."/>
            <person name="Pan Z.Z."/>
            <person name="Chen Q.Q."/>
        </authorList>
    </citation>
    <scope>NUCLEOTIDE SEQUENCE [LARGE SCALE GENOMIC DNA]</scope>
    <source>
        <strain evidence="4 5">FJAT-4402</strain>
    </source>
</reference>
<feature type="domain" description="HTH merR-type" evidence="3">
    <location>
        <begin position="6"/>
        <end position="75"/>
    </location>
</feature>
<dbReference type="PANTHER" id="PTHR30204">
    <property type="entry name" value="REDOX-CYCLING DRUG-SENSING TRANSCRIPTIONAL ACTIVATOR SOXR"/>
    <property type="match status" value="1"/>
</dbReference>
<keyword evidence="1" id="KW-0238">DNA-binding</keyword>
<keyword evidence="5" id="KW-1185">Reference proteome</keyword>
<evidence type="ECO:0000259" key="3">
    <source>
        <dbReference type="PROSITE" id="PS50937"/>
    </source>
</evidence>
<dbReference type="PATRIC" id="fig|1441095.3.peg.4282"/>
<dbReference type="InterPro" id="IPR000551">
    <property type="entry name" value="MerR-type_HTH_dom"/>
</dbReference>
<dbReference type="STRING" id="1441095.AM592_19375"/>
<dbReference type="SUPFAM" id="SSF46955">
    <property type="entry name" value="Putative DNA-binding domain"/>
    <property type="match status" value="1"/>
</dbReference>